<proteinExistence type="predicted"/>
<organism evidence="1 2">
    <name type="scientific">Melastoma candidum</name>
    <dbReference type="NCBI Taxonomy" id="119954"/>
    <lineage>
        <taxon>Eukaryota</taxon>
        <taxon>Viridiplantae</taxon>
        <taxon>Streptophyta</taxon>
        <taxon>Embryophyta</taxon>
        <taxon>Tracheophyta</taxon>
        <taxon>Spermatophyta</taxon>
        <taxon>Magnoliopsida</taxon>
        <taxon>eudicotyledons</taxon>
        <taxon>Gunneridae</taxon>
        <taxon>Pentapetalae</taxon>
        <taxon>rosids</taxon>
        <taxon>malvids</taxon>
        <taxon>Myrtales</taxon>
        <taxon>Melastomataceae</taxon>
        <taxon>Melastomatoideae</taxon>
        <taxon>Melastomateae</taxon>
        <taxon>Melastoma</taxon>
    </lineage>
</organism>
<protein>
    <submittedName>
        <fullName evidence="1">Uncharacterized protein</fullName>
    </submittedName>
</protein>
<sequence>MAVSAFKSSSRRSTQNPSSASSCARDTDKKPPPPRRSRSVSSYPRRGHQQLPEVVSPEFLIKRDNPLFWIGDGSVRDEVFGDGPALKEKVLGLVDDVRMINGGFRGDGVGSGGRKGKGVVLGAGDGRRGRSVSRDVVVGSVPVGSRKGLGRSLSRVDTGKRSRSVSQNPVPRGYSVTSESEIDQDSHSVAGSNRGVLNSNMGARAANSLRILNATENLHPWMGQRPVTELHYDSATSLACSRDDGTSTGSLSGVEEKTIRAVSEQMKSVREDDFLADTTNGNIYETVQSEVRRAITDMKNNLSQERARKLRADLAVEEYHVQELSRLLKEILPEPRTSLQNNRPARKASIERRRIYKLLTEEAMAYFDECVSLSTFDSSDFSSTEDPLVQLAGDTNPISEPSMDERLRHHNEYSRATDCSAETHPCCLRSHNSDPSPGNRLPLSGKYPDLQQDIKKLLKHSPDSDNSAKGDKGILGSSQKGHNLVEEYSYLAISERSLSERVAKKKWLEHGLAYLNTECQNSKEYDDDAFK</sequence>
<dbReference type="Proteomes" id="UP001057402">
    <property type="component" value="Chromosome 3"/>
</dbReference>
<accession>A0ACB9RUY3</accession>
<name>A0ACB9RUY3_9MYRT</name>
<reference evidence="2" key="1">
    <citation type="journal article" date="2023" name="Front. Plant Sci.">
        <title>Chromosomal-level genome assembly of Melastoma candidum provides insights into trichome evolution.</title>
        <authorList>
            <person name="Zhong Y."/>
            <person name="Wu W."/>
            <person name="Sun C."/>
            <person name="Zou P."/>
            <person name="Liu Y."/>
            <person name="Dai S."/>
            <person name="Zhou R."/>
        </authorList>
    </citation>
    <scope>NUCLEOTIDE SEQUENCE [LARGE SCALE GENOMIC DNA]</scope>
</reference>
<keyword evidence="2" id="KW-1185">Reference proteome</keyword>
<evidence type="ECO:0000313" key="1">
    <source>
        <dbReference type="EMBL" id="KAI4382629.1"/>
    </source>
</evidence>
<dbReference type="EMBL" id="CM042882">
    <property type="protein sequence ID" value="KAI4382629.1"/>
    <property type="molecule type" value="Genomic_DNA"/>
</dbReference>
<comment type="caution">
    <text evidence="1">The sequence shown here is derived from an EMBL/GenBank/DDBJ whole genome shotgun (WGS) entry which is preliminary data.</text>
</comment>
<gene>
    <name evidence="1" type="ORF">MLD38_008569</name>
</gene>
<evidence type="ECO:0000313" key="2">
    <source>
        <dbReference type="Proteomes" id="UP001057402"/>
    </source>
</evidence>